<evidence type="ECO:0000313" key="3">
    <source>
        <dbReference type="Proteomes" id="UP000005237"/>
    </source>
</evidence>
<feature type="compositionally biased region" description="Basic and acidic residues" evidence="1">
    <location>
        <begin position="26"/>
        <end position="36"/>
    </location>
</feature>
<name>A0A8R1E766_CAEJA</name>
<sequence length="83" mass="9621">MSLTSYLDQVRCCPKAELPEKELVRKRTAPEAEPARKRTARSRTGTNVNWYNRELLEAEPPELELVRKRTITNENSPVQNRPS</sequence>
<reference evidence="2" key="2">
    <citation type="submission" date="2022-06" db="UniProtKB">
        <authorList>
            <consortium name="EnsemblMetazoa"/>
        </authorList>
    </citation>
    <scope>IDENTIFICATION</scope>
    <source>
        <strain evidence="2">DF5081</strain>
    </source>
</reference>
<dbReference type="AlphaFoldDB" id="A0A8R1E766"/>
<protein>
    <submittedName>
        <fullName evidence="2">Uncharacterized protein</fullName>
    </submittedName>
</protein>
<feature type="region of interest" description="Disordered" evidence="1">
    <location>
        <begin position="26"/>
        <end position="45"/>
    </location>
</feature>
<evidence type="ECO:0000313" key="2">
    <source>
        <dbReference type="EnsemblMetazoa" id="CJA24083.1"/>
    </source>
</evidence>
<organism evidence="2 3">
    <name type="scientific">Caenorhabditis japonica</name>
    <dbReference type="NCBI Taxonomy" id="281687"/>
    <lineage>
        <taxon>Eukaryota</taxon>
        <taxon>Metazoa</taxon>
        <taxon>Ecdysozoa</taxon>
        <taxon>Nematoda</taxon>
        <taxon>Chromadorea</taxon>
        <taxon>Rhabditida</taxon>
        <taxon>Rhabditina</taxon>
        <taxon>Rhabditomorpha</taxon>
        <taxon>Rhabditoidea</taxon>
        <taxon>Rhabditidae</taxon>
        <taxon>Peloderinae</taxon>
        <taxon>Caenorhabditis</taxon>
    </lineage>
</organism>
<dbReference type="Proteomes" id="UP000005237">
    <property type="component" value="Unassembled WGS sequence"/>
</dbReference>
<reference evidence="3" key="1">
    <citation type="submission" date="2010-08" db="EMBL/GenBank/DDBJ databases">
        <authorList>
            <consortium name="Caenorhabditis japonica Sequencing Consortium"/>
            <person name="Wilson R.K."/>
        </authorList>
    </citation>
    <scope>NUCLEOTIDE SEQUENCE [LARGE SCALE GENOMIC DNA]</scope>
    <source>
        <strain evidence="3">DF5081</strain>
    </source>
</reference>
<proteinExistence type="predicted"/>
<keyword evidence="3" id="KW-1185">Reference proteome</keyword>
<accession>A0A8R1E766</accession>
<evidence type="ECO:0000256" key="1">
    <source>
        <dbReference type="SAM" id="MobiDB-lite"/>
    </source>
</evidence>
<dbReference type="EnsemblMetazoa" id="CJA24083.1">
    <property type="protein sequence ID" value="CJA24083.1"/>
    <property type="gene ID" value="WBGene00179655"/>
</dbReference>